<organism evidence="3 4">
    <name type="scientific">Fusarium anthophilum</name>
    <dbReference type="NCBI Taxonomy" id="48485"/>
    <lineage>
        <taxon>Eukaryota</taxon>
        <taxon>Fungi</taxon>
        <taxon>Dikarya</taxon>
        <taxon>Ascomycota</taxon>
        <taxon>Pezizomycotina</taxon>
        <taxon>Sordariomycetes</taxon>
        <taxon>Hypocreomycetidae</taxon>
        <taxon>Hypocreales</taxon>
        <taxon>Nectriaceae</taxon>
        <taxon>Fusarium</taxon>
        <taxon>Fusarium fujikuroi species complex</taxon>
    </lineage>
</organism>
<name>A0A8H4ZGP5_9HYPO</name>
<dbReference type="CDD" id="cd08267">
    <property type="entry name" value="MDR1"/>
    <property type="match status" value="1"/>
</dbReference>
<dbReference type="PANTHER" id="PTHR44013">
    <property type="entry name" value="ZINC-TYPE ALCOHOL DEHYDROGENASE-LIKE PROTEIN C16A3.02C"/>
    <property type="match status" value="1"/>
</dbReference>
<evidence type="ECO:0000313" key="4">
    <source>
        <dbReference type="Proteomes" id="UP000573603"/>
    </source>
</evidence>
<comment type="caution">
    <text evidence="3">The sequence shown here is derived from an EMBL/GenBank/DDBJ whole genome shotgun (WGS) entry which is preliminary data.</text>
</comment>
<accession>A0A8H4ZGP5</accession>
<dbReference type="InterPro" id="IPR036291">
    <property type="entry name" value="NAD(P)-bd_dom_sf"/>
</dbReference>
<evidence type="ECO:0000313" key="3">
    <source>
        <dbReference type="EMBL" id="KAF5246386.1"/>
    </source>
</evidence>
<dbReference type="GO" id="GO:0016491">
    <property type="term" value="F:oxidoreductase activity"/>
    <property type="evidence" value="ECO:0007669"/>
    <property type="project" value="InterPro"/>
</dbReference>
<reference evidence="3 4" key="1">
    <citation type="journal article" date="2020" name="BMC Genomics">
        <title>Correction to: Identification and distribution of gene clusters required for synthesis of sphingolipid metabolism inhibitors in diverse species of the filamentous fungus Fusarium.</title>
        <authorList>
            <person name="Kim H.S."/>
            <person name="Lohmar J.M."/>
            <person name="Busman M."/>
            <person name="Brown D.W."/>
            <person name="Naumann T.A."/>
            <person name="Divon H.H."/>
            <person name="Lysoe E."/>
            <person name="Uhlig S."/>
            <person name="Proctor R.H."/>
        </authorList>
    </citation>
    <scope>NUCLEOTIDE SEQUENCE [LARGE SCALE GENOMIC DNA]</scope>
    <source>
        <strain evidence="3 4">NRRL 25214</strain>
    </source>
</reference>
<dbReference type="SUPFAM" id="SSF50129">
    <property type="entry name" value="GroES-like"/>
    <property type="match status" value="1"/>
</dbReference>
<dbReference type="InterPro" id="IPR011032">
    <property type="entry name" value="GroES-like_sf"/>
</dbReference>
<sequence>MTEMSPPLPSMMKAARRKGSGPLETTLVINDQEPMPKHTHNLPPGHVLVKVAYTSLNPFDYKVAETLVIGTWAFKGILCLDFAGTVARSTESEFQEGSKVFGQTQPMNFGACAQYIVVAAQLCNRVPDNVGLEDAATFGIAGLTAYQMIVPFIGNGGGRKKILINGGSGGLGTFAIQIAKALGCYVTATCSGANTDLCKEIGADEVINYQAKDVVDTLKQSGKQCDLIVDPIFSDPRLYWESHQYLDPRGSYVTVLGGLNFKVVRQLITIFLWPRALGGGQRPFQIISRSPSRSDYTQLAEWTNDGVVKPVIEHIYDMEDIGAAFKRIKSGRARGKLVVRIAN</sequence>
<dbReference type="PANTHER" id="PTHR44013:SF1">
    <property type="entry name" value="ZINC-TYPE ALCOHOL DEHYDROGENASE-LIKE PROTEIN C16A3.02C"/>
    <property type="match status" value="1"/>
</dbReference>
<dbReference type="Gene3D" id="3.90.180.10">
    <property type="entry name" value="Medium-chain alcohol dehydrogenases, catalytic domain"/>
    <property type="match status" value="1"/>
</dbReference>
<dbReference type="Pfam" id="PF08240">
    <property type="entry name" value="ADH_N"/>
    <property type="match status" value="1"/>
</dbReference>
<protein>
    <recommendedName>
        <fullName evidence="2">Enoyl reductase (ER) domain-containing protein</fullName>
    </recommendedName>
</protein>
<dbReference type="SUPFAM" id="SSF51735">
    <property type="entry name" value="NAD(P)-binding Rossmann-fold domains"/>
    <property type="match status" value="1"/>
</dbReference>
<dbReference type="Gene3D" id="3.40.50.720">
    <property type="entry name" value="NAD(P)-binding Rossmann-like Domain"/>
    <property type="match status" value="1"/>
</dbReference>
<evidence type="ECO:0000256" key="1">
    <source>
        <dbReference type="SAM" id="MobiDB-lite"/>
    </source>
</evidence>
<dbReference type="InterPro" id="IPR013154">
    <property type="entry name" value="ADH-like_N"/>
</dbReference>
<dbReference type="SMART" id="SM00829">
    <property type="entry name" value="PKS_ER"/>
    <property type="match status" value="1"/>
</dbReference>
<feature type="region of interest" description="Disordered" evidence="1">
    <location>
        <begin position="1"/>
        <end position="20"/>
    </location>
</feature>
<dbReference type="Proteomes" id="UP000573603">
    <property type="component" value="Unassembled WGS sequence"/>
</dbReference>
<dbReference type="InterPro" id="IPR020843">
    <property type="entry name" value="ER"/>
</dbReference>
<dbReference type="EMBL" id="JABEVY010000152">
    <property type="protein sequence ID" value="KAF5246386.1"/>
    <property type="molecule type" value="Genomic_DNA"/>
</dbReference>
<evidence type="ECO:0000259" key="2">
    <source>
        <dbReference type="SMART" id="SM00829"/>
    </source>
</evidence>
<dbReference type="InterPro" id="IPR052733">
    <property type="entry name" value="Chloroplast_QOR"/>
</dbReference>
<keyword evidence="4" id="KW-1185">Reference proteome</keyword>
<proteinExistence type="predicted"/>
<gene>
    <name evidence="3" type="ORF">FANTH_6902</name>
</gene>
<feature type="domain" description="Enoyl reductase (ER)" evidence="2">
    <location>
        <begin position="21"/>
        <end position="339"/>
    </location>
</feature>
<dbReference type="AlphaFoldDB" id="A0A8H4ZGP5"/>
<dbReference type="Pfam" id="PF13602">
    <property type="entry name" value="ADH_zinc_N_2"/>
    <property type="match status" value="1"/>
</dbReference>